<dbReference type="Pfam" id="PF08501">
    <property type="entry name" value="Shikimate_dh_N"/>
    <property type="match status" value="1"/>
</dbReference>
<feature type="binding site" evidence="8">
    <location>
        <position position="65"/>
    </location>
    <ligand>
        <name>shikimate</name>
        <dbReference type="ChEBI" id="CHEBI:36208"/>
    </ligand>
</feature>
<dbReference type="PANTHER" id="PTHR21089:SF1">
    <property type="entry name" value="BIFUNCTIONAL 3-DEHYDROQUINATE DEHYDRATASE_SHIKIMATE DEHYDROGENASE, CHLOROPLASTIC"/>
    <property type="match status" value="1"/>
</dbReference>
<evidence type="ECO:0000256" key="5">
    <source>
        <dbReference type="ARBA" id="ARBA00023002"/>
    </source>
</evidence>
<evidence type="ECO:0000256" key="1">
    <source>
        <dbReference type="ARBA" id="ARBA00004871"/>
    </source>
</evidence>
<proteinExistence type="inferred from homology"/>
<dbReference type="EC" id="1.1.1.25" evidence="2 8"/>
<evidence type="ECO:0000259" key="10">
    <source>
        <dbReference type="Pfam" id="PF08501"/>
    </source>
</evidence>
<organism evidence="12 13">
    <name type="scientific">Candidatus Uhrbacteria bacterium RIFCSPLOWO2_02_FULL_49_11</name>
    <dbReference type="NCBI Taxonomy" id="1802409"/>
    <lineage>
        <taxon>Bacteria</taxon>
        <taxon>Candidatus Uhriibacteriota</taxon>
    </lineage>
</organism>
<dbReference type="InterPro" id="IPR036291">
    <property type="entry name" value="NAD(P)-bd_dom_sf"/>
</dbReference>
<dbReference type="InterPro" id="IPR011342">
    <property type="entry name" value="Shikimate_DH"/>
</dbReference>
<dbReference type="InterPro" id="IPR006151">
    <property type="entry name" value="Shikm_DH/Glu-tRNA_Rdtase"/>
</dbReference>
<evidence type="ECO:0000256" key="8">
    <source>
        <dbReference type="HAMAP-Rule" id="MF_00222"/>
    </source>
</evidence>
<evidence type="ECO:0000256" key="6">
    <source>
        <dbReference type="ARBA" id="ARBA00023141"/>
    </source>
</evidence>
<name>A0A1F7VD22_9BACT</name>
<dbReference type="GO" id="GO:0050661">
    <property type="term" value="F:NADP binding"/>
    <property type="evidence" value="ECO:0007669"/>
    <property type="project" value="InterPro"/>
</dbReference>
<keyword evidence="3 8" id="KW-0028">Amino-acid biosynthesis</keyword>
<dbReference type="Gene3D" id="3.40.50.10860">
    <property type="entry name" value="Leucine Dehydrogenase, chain A, domain 1"/>
    <property type="match status" value="1"/>
</dbReference>
<protein>
    <recommendedName>
        <fullName evidence="2 8">Shikimate dehydrogenase (NADP(+))</fullName>
        <shortName evidence="8">SDH</shortName>
        <ecNumber evidence="2 8">1.1.1.25</ecNumber>
    </recommendedName>
</protein>
<dbReference type="InterPro" id="IPR013708">
    <property type="entry name" value="Shikimate_DH-bd_N"/>
</dbReference>
<feature type="binding site" evidence="8">
    <location>
        <begin position="20"/>
        <end position="22"/>
    </location>
    <ligand>
        <name>shikimate</name>
        <dbReference type="ChEBI" id="CHEBI:36208"/>
    </ligand>
</feature>
<dbReference type="InterPro" id="IPR022893">
    <property type="entry name" value="Shikimate_DH_fam"/>
</dbReference>
<dbReference type="Gene3D" id="3.40.50.720">
    <property type="entry name" value="NAD(P)-binding Rossmann-like Domain"/>
    <property type="match status" value="1"/>
</dbReference>
<dbReference type="HAMAP" id="MF_00222">
    <property type="entry name" value="Shikimate_DH_AroE"/>
    <property type="match status" value="1"/>
</dbReference>
<comment type="pathway">
    <text evidence="1 8">Metabolic intermediate biosynthesis; chorismate biosynthesis; chorismate from D-erythrose 4-phosphate and phosphoenolpyruvate: step 4/7.</text>
</comment>
<comment type="similarity">
    <text evidence="8">Belongs to the shikimate dehydrogenase family.</text>
</comment>
<dbReference type="Pfam" id="PF01488">
    <property type="entry name" value="Shikimate_DH"/>
    <property type="match status" value="1"/>
</dbReference>
<evidence type="ECO:0000256" key="4">
    <source>
        <dbReference type="ARBA" id="ARBA00022857"/>
    </source>
</evidence>
<dbReference type="NCBIfam" id="TIGR00507">
    <property type="entry name" value="aroE"/>
    <property type="match status" value="1"/>
</dbReference>
<feature type="binding site" evidence="8">
    <location>
        <position position="219"/>
    </location>
    <ligand>
        <name>shikimate</name>
        <dbReference type="ChEBI" id="CHEBI:36208"/>
    </ligand>
</feature>
<accession>A0A1F7VD22</accession>
<dbReference type="InterPro" id="IPR046346">
    <property type="entry name" value="Aminoacid_DH-like_N_sf"/>
</dbReference>
<feature type="active site" description="Proton acceptor" evidence="8">
    <location>
        <position position="69"/>
    </location>
</feature>
<feature type="binding site" evidence="8">
    <location>
        <position position="217"/>
    </location>
    <ligand>
        <name>NADP(+)</name>
        <dbReference type="ChEBI" id="CHEBI:58349"/>
    </ligand>
</feature>
<feature type="binding site" evidence="8">
    <location>
        <position position="90"/>
    </location>
    <ligand>
        <name>shikimate</name>
        <dbReference type="ChEBI" id="CHEBI:36208"/>
    </ligand>
</feature>
<evidence type="ECO:0000313" key="13">
    <source>
        <dbReference type="Proteomes" id="UP000178264"/>
    </source>
</evidence>
<evidence type="ECO:0000256" key="2">
    <source>
        <dbReference type="ARBA" id="ARBA00012962"/>
    </source>
</evidence>
<comment type="caution">
    <text evidence="12">The sequence shown here is derived from an EMBL/GenBank/DDBJ whole genome shotgun (WGS) entry which is preliminary data.</text>
</comment>
<feature type="domain" description="Shikimate dehydrogenase substrate binding N-terminal" evidence="10">
    <location>
        <begin position="12"/>
        <end position="92"/>
    </location>
</feature>
<gene>
    <name evidence="8" type="primary">aroE</name>
    <name evidence="12" type="ORF">A3I42_01340</name>
</gene>
<comment type="function">
    <text evidence="8">Involved in the biosynthesis of the chorismate, which leads to the biosynthesis of aromatic amino acids. Catalyzes the reversible NADPH linked reduction of 3-dehydroshikimate (DHSA) to yield shikimate (SA).</text>
</comment>
<feature type="domain" description="Quinate/shikimate 5-dehydrogenase/glutamyl-tRNA reductase" evidence="9">
    <location>
        <begin position="115"/>
        <end position="192"/>
    </location>
</feature>
<dbReference type="Pfam" id="PF18317">
    <property type="entry name" value="SDH_C"/>
    <property type="match status" value="1"/>
</dbReference>
<dbReference type="Proteomes" id="UP000178264">
    <property type="component" value="Unassembled WGS sequence"/>
</dbReference>
<dbReference type="SUPFAM" id="SSF53223">
    <property type="entry name" value="Aminoacid dehydrogenase-like, N-terminal domain"/>
    <property type="match status" value="1"/>
</dbReference>
<dbReference type="GO" id="GO:0008652">
    <property type="term" value="P:amino acid biosynthetic process"/>
    <property type="evidence" value="ECO:0007669"/>
    <property type="project" value="UniProtKB-KW"/>
</dbReference>
<dbReference type="SUPFAM" id="SSF51735">
    <property type="entry name" value="NAD(P)-binding Rossmann-fold domains"/>
    <property type="match status" value="1"/>
</dbReference>
<feature type="binding site" evidence="8">
    <location>
        <position position="240"/>
    </location>
    <ligand>
        <name>NADP(+)</name>
        <dbReference type="ChEBI" id="CHEBI:58349"/>
    </ligand>
</feature>
<evidence type="ECO:0000259" key="11">
    <source>
        <dbReference type="Pfam" id="PF18317"/>
    </source>
</evidence>
<dbReference type="NCBIfam" id="NF001319">
    <property type="entry name" value="PRK00258.3-3"/>
    <property type="match status" value="1"/>
</dbReference>
<comment type="caution">
    <text evidence="8">Lacks conserved residue(s) required for the propagation of feature annotation.</text>
</comment>
<evidence type="ECO:0000313" key="12">
    <source>
        <dbReference type="EMBL" id="OGL88331.1"/>
    </source>
</evidence>
<dbReference type="InterPro" id="IPR041121">
    <property type="entry name" value="SDH_C"/>
</dbReference>
<dbReference type="CDD" id="cd01065">
    <property type="entry name" value="NAD_bind_Shikimate_DH"/>
    <property type="match status" value="1"/>
</dbReference>
<dbReference type="PANTHER" id="PTHR21089">
    <property type="entry name" value="SHIKIMATE DEHYDROGENASE"/>
    <property type="match status" value="1"/>
</dbReference>
<dbReference type="AlphaFoldDB" id="A0A1F7VD22"/>
<comment type="catalytic activity">
    <reaction evidence="7 8">
        <text>shikimate + NADP(+) = 3-dehydroshikimate + NADPH + H(+)</text>
        <dbReference type="Rhea" id="RHEA:17737"/>
        <dbReference type="ChEBI" id="CHEBI:15378"/>
        <dbReference type="ChEBI" id="CHEBI:16630"/>
        <dbReference type="ChEBI" id="CHEBI:36208"/>
        <dbReference type="ChEBI" id="CHEBI:57783"/>
        <dbReference type="ChEBI" id="CHEBI:58349"/>
        <dbReference type="EC" id="1.1.1.25"/>
    </reaction>
</comment>
<feature type="binding site" evidence="8">
    <location>
        <position position="105"/>
    </location>
    <ligand>
        <name>shikimate</name>
        <dbReference type="ChEBI" id="CHEBI:36208"/>
    </ligand>
</feature>
<dbReference type="GO" id="GO:0009073">
    <property type="term" value="P:aromatic amino acid family biosynthetic process"/>
    <property type="evidence" value="ECO:0007669"/>
    <property type="project" value="UniProtKB-KW"/>
</dbReference>
<evidence type="ECO:0000256" key="3">
    <source>
        <dbReference type="ARBA" id="ARBA00022605"/>
    </source>
</evidence>
<dbReference type="GO" id="GO:0004764">
    <property type="term" value="F:shikimate 3-dehydrogenase (NADP+) activity"/>
    <property type="evidence" value="ECO:0007669"/>
    <property type="project" value="UniProtKB-UniRule"/>
</dbReference>
<dbReference type="UniPathway" id="UPA00053">
    <property type="reaction ID" value="UER00087"/>
</dbReference>
<evidence type="ECO:0000256" key="7">
    <source>
        <dbReference type="ARBA" id="ARBA00049442"/>
    </source>
</evidence>
<feature type="binding site" evidence="8">
    <location>
        <begin position="129"/>
        <end position="133"/>
    </location>
    <ligand>
        <name>NADP(+)</name>
        <dbReference type="ChEBI" id="CHEBI:58349"/>
    </ligand>
</feature>
<comment type="subunit">
    <text evidence="8">Homodimer.</text>
</comment>
<reference evidence="12 13" key="1">
    <citation type="journal article" date="2016" name="Nat. Commun.">
        <title>Thousands of microbial genomes shed light on interconnected biogeochemical processes in an aquifer system.</title>
        <authorList>
            <person name="Anantharaman K."/>
            <person name="Brown C.T."/>
            <person name="Hug L.A."/>
            <person name="Sharon I."/>
            <person name="Castelle C.J."/>
            <person name="Probst A.J."/>
            <person name="Thomas B.C."/>
            <person name="Singh A."/>
            <person name="Wilkins M.J."/>
            <person name="Karaoz U."/>
            <person name="Brodie E.L."/>
            <person name="Williams K.H."/>
            <person name="Hubbard S.S."/>
            <person name="Banfield J.F."/>
        </authorList>
    </citation>
    <scope>NUCLEOTIDE SEQUENCE [LARGE SCALE GENOMIC DNA]</scope>
</reference>
<feature type="binding site" evidence="8">
    <location>
        <position position="81"/>
    </location>
    <ligand>
        <name>NADP(+)</name>
        <dbReference type="ChEBI" id="CHEBI:58349"/>
    </ligand>
</feature>
<sequence length="274" mass="29050">MRITAKTKVCGIIGDPVDHSLSPVIQNAAFEALRLNFVYAAFPVKDVEAAVKGMRSLGLRGLNVTVPHKQTVIPFLDALDDHARLIGAVNTIVNEGGKLKGYNTDAPGFMTALRRAVGEVKGKRIVVLGAGGAARAIVYALTQADARVSILNRSADKAKALASEFGAHSAGSLDDLSSLIAATDILVNATSIGLPHGIQESPVRKELLRKGLVVYDIVYSAKSTPLTELARKTGCFVIPGTEMLLETAIVSFTLFTGCDAPVEAMRRALEEDLK</sequence>
<feature type="domain" description="SDH C-terminal" evidence="11">
    <location>
        <begin position="240"/>
        <end position="270"/>
    </location>
</feature>
<evidence type="ECO:0000259" key="9">
    <source>
        <dbReference type="Pfam" id="PF01488"/>
    </source>
</evidence>
<keyword evidence="6 8" id="KW-0057">Aromatic amino acid biosynthesis</keyword>
<keyword evidence="4 8" id="KW-0521">NADP</keyword>
<dbReference type="GO" id="GO:0019632">
    <property type="term" value="P:shikimate metabolic process"/>
    <property type="evidence" value="ECO:0007669"/>
    <property type="project" value="InterPro"/>
</dbReference>
<dbReference type="EMBL" id="MGER01000037">
    <property type="protein sequence ID" value="OGL88331.1"/>
    <property type="molecule type" value="Genomic_DNA"/>
</dbReference>
<dbReference type="GO" id="GO:0009423">
    <property type="term" value="P:chorismate biosynthetic process"/>
    <property type="evidence" value="ECO:0007669"/>
    <property type="project" value="UniProtKB-UniRule"/>
</dbReference>
<keyword evidence="5 8" id="KW-0560">Oxidoreductase</keyword>